<dbReference type="GeneID" id="29124653"/>
<accession>A0A142K8B0</accession>
<dbReference type="OrthoDB" id="41024at10239"/>
<reference evidence="2" key="1">
    <citation type="submission" date="2016-06" db="EMBL/GenBank/DDBJ databases">
        <authorList>
            <person name="Kjaerup R.B."/>
            <person name="Dalgaard T.S."/>
            <person name="Juul-Madsen H.R."/>
        </authorList>
    </citation>
    <scope>NUCLEOTIDE SEQUENCE [LARGE SCALE GENOMIC DNA]</scope>
</reference>
<dbReference type="Proteomes" id="UP000201248">
    <property type="component" value="Segment"/>
</dbReference>
<dbReference type="KEGG" id="vg:29124653"/>
<sequence length="54" mass="6574">MPYSKRDRLGMFLQRFEFLHRWLLAPEGDVMHGIYKGQKRYLNRINGHVVIKEK</sequence>
<protein>
    <submittedName>
        <fullName evidence="1">Uncharacterized protein</fullName>
    </submittedName>
</protein>
<name>A0A142K8B0_9CAUD</name>
<gene>
    <name evidence="1" type="primary">51</name>
    <name evidence="1" type="ORF">SEA_HOTOROBO_51</name>
</gene>
<organism evidence="1 2">
    <name type="scientific">Gordonia phage Hotorobo</name>
    <dbReference type="NCBI Taxonomy" id="1821554"/>
    <lineage>
        <taxon>Viruses</taxon>
        <taxon>Duplodnaviria</taxon>
        <taxon>Heunggongvirae</taxon>
        <taxon>Uroviricota</taxon>
        <taxon>Caudoviricetes</taxon>
        <taxon>Montyvirus</taxon>
        <taxon>Montyvirus monty</taxon>
    </lineage>
</organism>
<proteinExistence type="predicted"/>
<evidence type="ECO:0000313" key="1">
    <source>
        <dbReference type="EMBL" id="AMS02343.1"/>
    </source>
</evidence>
<dbReference type="EMBL" id="KU963245">
    <property type="protein sequence ID" value="AMS02343.1"/>
    <property type="molecule type" value="Genomic_DNA"/>
</dbReference>
<evidence type="ECO:0000313" key="2">
    <source>
        <dbReference type="Proteomes" id="UP000201248"/>
    </source>
</evidence>
<dbReference type="RefSeq" id="YP_009301001.1">
    <property type="nucleotide sequence ID" value="NC_031229.1"/>
</dbReference>